<dbReference type="InterPro" id="IPR003614">
    <property type="entry name" value="Knottins"/>
</dbReference>
<organism evidence="7 8">
    <name type="scientific">Phaseolus vulgaris</name>
    <name type="common">Kidney bean</name>
    <name type="synonym">French bean</name>
    <dbReference type="NCBI Taxonomy" id="3885"/>
    <lineage>
        <taxon>Eukaryota</taxon>
        <taxon>Viridiplantae</taxon>
        <taxon>Streptophyta</taxon>
        <taxon>Embryophyta</taxon>
        <taxon>Tracheophyta</taxon>
        <taxon>Spermatophyta</taxon>
        <taxon>Magnoliopsida</taxon>
        <taxon>eudicotyledons</taxon>
        <taxon>Gunneridae</taxon>
        <taxon>Pentapetalae</taxon>
        <taxon>rosids</taxon>
        <taxon>fabids</taxon>
        <taxon>Fabales</taxon>
        <taxon>Fabaceae</taxon>
        <taxon>Papilionoideae</taxon>
        <taxon>50 kb inversion clade</taxon>
        <taxon>NPAAA clade</taxon>
        <taxon>indigoferoid/millettioid clade</taxon>
        <taxon>Phaseoleae</taxon>
        <taxon>Phaseolus</taxon>
    </lineage>
</organism>
<sequence length="74" mass="8028">MERKTLGFLFVLFLVLAAEVAVKGAEGKICRTKSRKYTGACYSNDICANYCKGDGFDDGDCGGLSHICFCTKNC</sequence>
<evidence type="ECO:0000313" key="7">
    <source>
        <dbReference type="EMBL" id="ESW31911.1"/>
    </source>
</evidence>
<evidence type="ECO:0000256" key="5">
    <source>
        <dbReference type="SAM" id="SignalP"/>
    </source>
</evidence>
<keyword evidence="1" id="KW-0929">Antimicrobial</keyword>
<dbReference type="SMART" id="SM00505">
    <property type="entry name" value="Knot1"/>
    <property type="match status" value="1"/>
</dbReference>
<evidence type="ECO:0000256" key="2">
    <source>
        <dbReference type="ARBA" id="ARBA00022577"/>
    </source>
</evidence>
<evidence type="ECO:0000256" key="3">
    <source>
        <dbReference type="ARBA" id="ARBA00022729"/>
    </source>
</evidence>
<gene>
    <name evidence="7" type="ORF">PHAVU_002G278500g</name>
</gene>
<feature type="signal peptide" evidence="5">
    <location>
        <begin position="1"/>
        <end position="27"/>
    </location>
</feature>
<keyword evidence="2" id="KW-0295">Fungicide</keyword>
<dbReference type="Pfam" id="PF00304">
    <property type="entry name" value="Gamma-thionin"/>
    <property type="match status" value="1"/>
</dbReference>
<dbReference type="InterPro" id="IPR008176">
    <property type="entry name" value="Defensin_plant"/>
</dbReference>
<feature type="chain" id="PRO_5004756054" description="Knottins-like domain-containing protein" evidence="5">
    <location>
        <begin position="28"/>
        <end position="74"/>
    </location>
</feature>
<dbReference type="EMBL" id="CM002289">
    <property type="protein sequence ID" value="ESW31911.1"/>
    <property type="molecule type" value="Genomic_DNA"/>
</dbReference>
<dbReference type="GO" id="GO:0031640">
    <property type="term" value="P:killing of cells of another organism"/>
    <property type="evidence" value="ECO:0007669"/>
    <property type="project" value="UniProtKB-KW"/>
</dbReference>
<dbReference type="SUPFAM" id="SSF57095">
    <property type="entry name" value="Scorpion toxin-like"/>
    <property type="match status" value="1"/>
</dbReference>
<keyword evidence="3 5" id="KW-0732">Signal</keyword>
<proteinExistence type="predicted"/>
<dbReference type="Gene3D" id="3.30.30.10">
    <property type="entry name" value="Knottin, scorpion toxin-like"/>
    <property type="match status" value="1"/>
</dbReference>
<evidence type="ECO:0000259" key="6">
    <source>
        <dbReference type="SMART" id="SM00505"/>
    </source>
</evidence>
<dbReference type="GO" id="GO:0050832">
    <property type="term" value="P:defense response to fungus"/>
    <property type="evidence" value="ECO:0007669"/>
    <property type="project" value="UniProtKB-KW"/>
</dbReference>
<dbReference type="AlphaFoldDB" id="V7CSL4"/>
<dbReference type="SMR" id="V7CSL4"/>
<keyword evidence="8" id="KW-1185">Reference proteome</keyword>
<feature type="domain" description="Knottins-like" evidence="6">
    <location>
        <begin position="29"/>
        <end position="74"/>
    </location>
</feature>
<dbReference type="PANTHER" id="PTHR33147">
    <property type="entry name" value="DEFENSIN-LIKE PROTEIN 1"/>
    <property type="match status" value="1"/>
</dbReference>
<dbReference type="STRING" id="3885.V7CSL4"/>
<protein>
    <recommendedName>
        <fullName evidence="6">Knottins-like domain-containing protein</fullName>
    </recommendedName>
</protein>
<dbReference type="OMA" id="NCAIICQ"/>
<dbReference type="PROSITE" id="PS00940">
    <property type="entry name" value="GAMMA_THIONIN"/>
    <property type="match status" value="1"/>
</dbReference>
<dbReference type="InterPro" id="IPR036574">
    <property type="entry name" value="Scorpion_toxin-like_sf"/>
</dbReference>
<keyword evidence="4" id="KW-1015">Disulfide bond</keyword>
<evidence type="ECO:0000256" key="1">
    <source>
        <dbReference type="ARBA" id="ARBA00022529"/>
    </source>
</evidence>
<dbReference type="Gramene" id="ESW31911">
    <property type="protein sequence ID" value="ESW31911"/>
    <property type="gene ID" value="PHAVU_002G278500g"/>
</dbReference>
<dbReference type="OrthoDB" id="1220420at2759"/>
<dbReference type="PANTHER" id="PTHR33147:SF39">
    <property type="entry name" value="DRO1 PROTEIN-RELATED"/>
    <property type="match status" value="1"/>
</dbReference>
<evidence type="ECO:0000256" key="4">
    <source>
        <dbReference type="ARBA" id="ARBA00023157"/>
    </source>
</evidence>
<reference evidence="8" key="1">
    <citation type="journal article" date="2014" name="Nat. Genet.">
        <title>A reference genome for common bean and genome-wide analysis of dual domestications.</title>
        <authorList>
            <person name="Schmutz J."/>
            <person name="McClean P.E."/>
            <person name="Mamidi S."/>
            <person name="Wu G.A."/>
            <person name="Cannon S.B."/>
            <person name="Grimwood J."/>
            <person name="Jenkins J."/>
            <person name="Shu S."/>
            <person name="Song Q."/>
            <person name="Chavarro C."/>
            <person name="Torres-Torres M."/>
            <person name="Geffroy V."/>
            <person name="Moghaddam S.M."/>
            <person name="Gao D."/>
            <person name="Abernathy B."/>
            <person name="Barry K."/>
            <person name="Blair M."/>
            <person name="Brick M.A."/>
            <person name="Chovatia M."/>
            <person name="Gepts P."/>
            <person name="Goodstein D.M."/>
            <person name="Gonzales M."/>
            <person name="Hellsten U."/>
            <person name="Hyten D.L."/>
            <person name="Jia G."/>
            <person name="Kelly J.D."/>
            <person name="Kudrna D."/>
            <person name="Lee R."/>
            <person name="Richard M.M."/>
            <person name="Miklas P.N."/>
            <person name="Osorno J.M."/>
            <person name="Rodrigues J."/>
            <person name="Thareau V."/>
            <person name="Urrea C.A."/>
            <person name="Wang M."/>
            <person name="Yu Y."/>
            <person name="Zhang M."/>
            <person name="Wing R.A."/>
            <person name="Cregan P.B."/>
            <person name="Rokhsar D.S."/>
            <person name="Jackson S.A."/>
        </authorList>
    </citation>
    <scope>NUCLEOTIDE SEQUENCE [LARGE SCALE GENOMIC DNA]</scope>
    <source>
        <strain evidence="8">cv. G19833</strain>
    </source>
</reference>
<name>V7CSL4_PHAVU</name>
<dbReference type="Proteomes" id="UP000000226">
    <property type="component" value="Chromosome 2"/>
</dbReference>
<accession>V7CSL4</accession>
<evidence type="ECO:0000313" key="8">
    <source>
        <dbReference type="Proteomes" id="UP000000226"/>
    </source>
</evidence>